<evidence type="ECO:0000256" key="4">
    <source>
        <dbReference type="RuleBase" id="RU004514"/>
    </source>
</evidence>
<proteinExistence type="inferred from homology"/>
<dbReference type="Gene3D" id="3.20.20.10">
    <property type="entry name" value="Alanine racemase"/>
    <property type="match status" value="1"/>
</dbReference>
<evidence type="ECO:0000313" key="6">
    <source>
        <dbReference type="EMBL" id="QDU67225.1"/>
    </source>
</evidence>
<organism evidence="6 7">
    <name type="scientific">Engelhardtia mirabilis</name>
    <dbReference type="NCBI Taxonomy" id="2528011"/>
    <lineage>
        <taxon>Bacteria</taxon>
        <taxon>Pseudomonadati</taxon>
        <taxon>Planctomycetota</taxon>
        <taxon>Planctomycetia</taxon>
        <taxon>Planctomycetia incertae sedis</taxon>
        <taxon>Engelhardtia</taxon>
    </lineage>
</organism>
<dbReference type="AlphaFoldDB" id="A0A518BJT2"/>
<gene>
    <name evidence="6" type="ORF">Pla133_23030</name>
</gene>
<dbReference type="KEGG" id="pbap:Pla133_23030"/>
<evidence type="ECO:0000259" key="5">
    <source>
        <dbReference type="Pfam" id="PF01168"/>
    </source>
</evidence>
<comment type="similarity">
    <text evidence="2 4">Belongs to the pyridoxal phosphate-binding protein YggS/PROSC family.</text>
</comment>
<dbReference type="GO" id="GO:0030170">
    <property type="term" value="F:pyridoxal phosphate binding"/>
    <property type="evidence" value="ECO:0007669"/>
    <property type="project" value="UniProtKB-UniRule"/>
</dbReference>
<keyword evidence="1 2" id="KW-0663">Pyridoxal phosphate</keyword>
<comment type="cofactor">
    <cofactor evidence="3">
        <name>pyridoxal 5'-phosphate</name>
        <dbReference type="ChEBI" id="CHEBI:597326"/>
    </cofactor>
</comment>
<accession>A0A518BJT2</accession>
<dbReference type="InterPro" id="IPR029066">
    <property type="entry name" value="PLP-binding_barrel"/>
</dbReference>
<dbReference type="RefSeq" id="WP_419192378.1">
    <property type="nucleotide sequence ID" value="NZ_CP036287.1"/>
</dbReference>
<evidence type="ECO:0000256" key="1">
    <source>
        <dbReference type="ARBA" id="ARBA00022898"/>
    </source>
</evidence>
<dbReference type="InterPro" id="IPR011078">
    <property type="entry name" value="PyrdxlP_homeostasis"/>
</dbReference>
<feature type="domain" description="Alanine racemase N-terminal" evidence="5">
    <location>
        <begin position="8"/>
        <end position="240"/>
    </location>
</feature>
<dbReference type="NCBIfam" id="TIGR00044">
    <property type="entry name" value="YggS family pyridoxal phosphate-dependent enzyme"/>
    <property type="match status" value="1"/>
</dbReference>
<dbReference type="HAMAP" id="MF_02087">
    <property type="entry name" value="PLP_homeostasis"/>
    <property type="match status" value="1"/>
</dbReference>
<sequence>MALALAQNLERVRARIERARRTATRSGQARLLAVTKSVEPEVALALARLGQLDLGENRPEGLEAKRRLFDAELESGQSEGGRRVRWHFIGHLQRNKARRVARLADEIHAVDSVALARTLSRVCAEEGLRPRIYLQVRLTDEATKHGLDPSELPQAIEASDPSCLDLAGLMTMAPLEDDPQRRAESASRTFGRLAELAERHGDAPWIEGRALLSMGMSDDLEQAVDQGSDWLRIGSALFVESAQEARR</sequence>
<dbReference type="PROSITE" id="PS01211">
    <property type="entry name" value="UPF0001"/>
    <property type="match status" value="1"/>
</dbReference>
<dbReference type="InterPro" id="IPR001608">
    <property type="entry name" value="Ala_racemase_N"/>
</dbReference>
<dbReference type="SUPFAM" id="SSF51419">
    <property type="entry name" value="PLP-binding barrel"/>
    <property type="match status" value="1"/>
</dbReference>
<evidence type="ECO:0000256" key="2">
    <source>
        <dbReference type="HAMAP-Rule" id="MF_02087"/>
    </source>
</evidence>
<dbReference type="PANTHER" id="PTHR10146">
    <property type="entry name" value="PROLINE SYNTHETASE CO-TRANSCRIBED BACTERIAL HOMOLOG PROTEIN"/>
    <property type="match status" value="1"/>
</dbReference>
<dbReference type="EMBL" id="CP036287">
    <property type="protein sequence ID" value="QDU67225.1"/>
    <property type="molecule type" value="Genomic_DNA"/>
</dbReference>
<evidence type="ECO:0000313" key="7">
    <source>
        <dbReference type="Proteomes" id="UP000316921"/>
    </source>
</evidence>
<name>A0A518BJT2_9BACT</name>
<protein>
    <recommendedName>
        <fullName evidence="2">Pyridoxal phosphate homeostasis protein</fullName>
        <shortName evidence="2">PLP homeostasis protein</shortName>
    </recommendedName>
</protein>
<comment type="function">
    <text evidence="2">Pyridoxal 5'-phosphate (PLP)-binding protein, which is involved in PLP homeostasis.</text>
</comment>
<dbReference type="Pfam" id="PF01168">
    <property type="entry name" value="Ala_racemase_N"/>
    <property type="match status" value="1"/>
</dbReference>
<feature type="modified residue" description="N6-(pyridoxal phosphate)lysine" evidence="2 3">
    <location>
        <position position="36"/>
    </location>
</feature>
<reference evidence="6 7" key="1">
    <citation type="submission" date="2019-02" db="EMBL/GenBank/DDBJ databases">
        <title>Deep-cultivation of Planctomycetes and their phenomic and genomic characterization uncovers novel biology.</title>
        <authorList>
            <person name="Wiegand S."/>
            <person name="Jogler M."/>
            <person name="Boedeker C."/>
            <person name="Pinto D."/>
            <person name="Vollmers J."/>
            <person name="Rivas-Marin E."/>
            <person name="Kohn T."/>
            <person name="Peeters S.H."/>
            <person name="Heuer A."/>
            <person name="Rast P."/>
            <person name="Oberbeckmann S."/>
            <person name="Bunk B."/>
            <person name="Jeske O."/>
            <person name="Meyerdierks A."/>
            <person name="Storesund J.E."/>
            <person name="Kallscheuer N."/>
            <person name="Luecker S."/>
            <person name="Lage O.M."/>
            <person name="Pohl T."/>
            <person name="Merkel B.J."/>
            <person name="Hornburger P."/>
            <person name="Mueller R.-W."/>
            <person name="Bruemmer F."/>
            <person name="Labrenz M."/>
            <person name="Spormann A.M."/>
            <person name="Op den Camp H."/>
            <person name="Overmann J."/>
            <person name="Amann R."/>
            <person name="Jetten M.S.M."/>
            <person name="Mascher T."/>
            <person name="Medema M.H."/>
            <person name="Devos D.P."/>
            <person name="Kaster A.-K."/>
            <person name="Ovreas L."/>
            <person name="Rohde M."/>
            <person name="Galperin M.Y."/>
            <person name="Jogler C."/>
        </authorList>
    </citation>
    <scope>NUCLEOTIDE SEQUENCE [LARGE SCALE GENOMIC DNA]</scope>
    <source>
        <strain evidence="6 7">Pla133</strain>
    </source>
</reference>
<evidence type="ECO:0000256" key="3">
    <source>
        <dbReference type="PIRSR" id="PIRSR004848-1"/>
    </source>
</evidence>
<dbReference type="Proteomes" id="UP000316921">
    <property type="component" value="Chromosome"/>
</dbReference>
<dbReference type="PIRSF" id="PIRSF004848">
    <property type="entry name" value="YBL036c_PLPDEIII"/>
    <property type="match status" value="1"/>
</dbReference>
<dbReference type="PANTHER" id="PTHR10146:SF14">
    <property type="entry name" value="PYRIDOXAL PHOSPHATE HOMEOSTASIS PROTEIN"/>
    <property type="match status" value="1"/>
</dbReference>
<keyword evidence="7" id="KW-1185">Reference proteome</keyword>
<dbReference type="CDD" id="cd00635">
    <property type="entry name" value="PLPDE_III_YBL036c_like"/>
    <property type="match status" value="1"/>
</dbReference>